<gene>
    <name evidence="1" type="ORF">CEXT_173691</name>
</gene>
<dbReference type="EMBL" id="BPLR01013777">
    <property type="protein sequence ID" value="GIY63720.1"/>
    <property type="molecule type" value="Genomic_DNA"/>
</dbReference>
<dbReference type="Proteomes" id="UP001054945">
    <property type="component" value="Unassembled WGS sequence"/>
</dbReference>
<reference evidence="1 2" key="1">
    <citation type="submission" date="2021-06" db="EMBL/GenBank/DDBJ databases">
        <title>Caerostris extrusa draft genome.</title>
        <authorList>
            <person name="Kono N."/>
            <person name="Arakawa K."/>
        </authorList>
    </citation>
    <scope>NUCLEOTIDE SEQUENCE [LARGE SCALE GENOMIC DNA]</scope>
</reference>
<proteinExistence type="predicted"/>
<sequence>MSTPNKAIKSACVDTQLFELPLPIKWARGSSPLIGERSDDLILISSQPSDYAHIKLDGRPFHPIKELNNSTFCDQTAWCSPAVTEIDSGDRVVISRSNIPADDR</sequence>
<evidence type="ECO:0000313" key="1">
    <source>
        <dbReference type="EMBL" id="GIY63720.1"/>
    </source>
</evidence>
<dbReference type="AlphaFoldDB" id="A0AAV4V2C7"/>
<comment type="caution">
    <text evidence="1">The sequence shown here is derived from an EMBL/GenBank/DDBJ whole genome shotgun (WGS) entry which is preliminary data.</text>
</comment>
<protein>
    <submittedName>
        <fullName evidence="1">Uncharacterized protein</fullName>
    </submittedName>
</protein>
<organism evidence="1 2">
    <name type="scientific">Caerostris extrusa</name>
    <name type="common">Bark spider</name>
    <name type="synonym">Caerostris bankana</name>
    <dbReference type="NCBI Taxonomy" id="172846"/>
    <lineage>
        <taxon>Eukaryota</taxon>
        <taxon>Metazoa</taxon>
        <taxon>Ecdysozoa</taxon>
        <taxon>Arthropoda</taxon>
        <taxon>Chelicerata</taxon>
        <taxon>Arachnida</taxon>
        <taxon>Araneae</taxon>
        <taxon>Araneomorphae</taxon>
        <taxon>Entelegynae</taxon>
        <taxon>Araneoidea</taxon>
        <taxon>Araneidae</taxon>
        <taxon>Caerostris</taxon>
    </lineage>
</organism>
<evidence type="ECO:0000313" key="2">
    <source>
        <dbReference type="Proteomes" id="UP001054945"/>
    </source>
</evidence>
<keyword evidence="2" id="KW-1185">Reference proteome</keyword>
<name>A0AAV4V2C7_CAEEX</name>
<accession>A0AAV4V2C7</accession>